<feature type="signal peptide" evidence="1">
    <location>
        <begin position="1"/>
        <end position="20"/>
    </location>
</feature>
<dbReference type="InterPro" id="IPR044929">
    <property type="entry name" value="DNA/RNA_non-sp_Endonuclease_sf"/>
</dbReference>
<evidence type="ECO:0000256" key="1">
    <source>
        <dbReference type="SAM" id="SignalP"/>
    </source>
</evidence>
<dbReference type="SMART" id="SM00892">
    <property type="entry name" value="Endonuclease_NS"/>
    <property type="match status" value="1"/>
</dbReference>
<organism evidence="4 5">
    <name type="scientific">Poecilia latipinna</name>
    <name type="common">sailfin molly</name>
    <dbReference type="NCBI Taxonomy" id="48699"/>
    <lineage>
        <taxon>Eukaryota</taxon>
        <taxon>Metazoa</taxon>
        <taxon>Chordata</taxon>
        <taxon>Craniata</taxon>
        <taxon>Vertebrata</taxon>
        <taxon>Euteleostomi</taxon>
        <taxon>Actinopterygii</taxon>
        <taxon>Neopterygii</taxon>
        <taxon>Teleostei</taxon>
        <taxon>Neoteleostei</taxon>
        <taxon>Acanthomorphata</taxon>
        <taxon>Ovalentaria</taxon>
        <taxon>Atherinomorphae</taxon>
        <taxon>Cyprinodontiformes</taxon>
        <taxon>Poeciliidae</taxon>
        <taxon>Poeciliinae</taxon>
        <taxon>Poecilia</taxon>
    </lineage>
</organism>
<reference evidence="4" key="1">
    <citation type="submission" date="2025-08" db="UniProtKB">
        <authorList>
            <consortium name="Ensembl"/>
        </authorList>
    </citation>
    <scope>IDENTIFICATION</scope>
</reference>
<name>A0A3B3U4I5_9TELE</name>
<dbReference type="Ensembl" id="ENSPLAT00000004367.1">
    <property type="protein sequence ID" value="ENSPLAP00000007559.1"/>
    <property type="gene ID" value="ENSPLAG00000009940.1"/>
</dbReference>
<dbReference type="STRING" id="48699.ENSPLAP00000007559"/>
<dbReference type="InterPro" id="IPR001604">
    <property type="entry name" value="Endo_G_ENPP1-like_dom"/>
</dbReference>
<dbReference type="GO" id="GO:0016787">
    <property type="term" value="F:hydrolase activity"/>
    <property type="evidence" value="ECO:0007669"/>
    <property type="project" value="InterPro"/>
</dbReference>
<evidence type="ECO:0000313" key="4">
    <source>
        <dbReference type="Ensembl" id="ENSPLAP00000007559.1"/>
    </source>
</evidence>
<dbReference type="PANTHER" id="PTHR21472:SF15">
    <property type="entry name" value="ENDONUCLEASE DOMAIN-CONTAINING 1 PROTEIN-RELATED"/>
    <property type="match status" value="1"/>
</dbReference>
<accession>A0A3B3U4I5</accession>
<feature type="chain" id="PRO_5017409260" evidence="1">
    <location>
        <begin position="21"/>
        <end position="268"/>
    </location>
</feature>
<dbReference type="Proteomes" id="UP000261500">
    <property type="component" value="Unplaced"/>
</dbReference>
<evidence type="ECO:0000313" key="5">
    <source>
        <dbReference type="Proteomes" id="UP000261500"/>
    </source>
</evidence>
<feature type="domain" description="DNA/RNA non-specific endonuclease/pyrophosphatase/phosphodiesterase" evidence="3">
    <location>
        <begin position="65"/>
        <end position="242"/>
    </location>
</feature>
<evidence type="ECO:0000259" key="2">
    <source>
        <dbReference type="SMART" id="SM00477"/>
    </source>
</evidence>
<proteinExistence type="predicted"/>
<evidence type="ECO:0000259" key="3">
    <source>
        <dbReference type="SMART" id="SM00892"/>
    </source>
</evidence>
<dbReference type="Gene3D" id="3.40.570.10">
    <property type="entry name" value="Extracellular Endonuclease, subunit A"/>
    <property type="match status" value="1"/>
</dbReference>
<dbReference type="InterPro" id="IPR039015">
    <property type="entry name" value="ENDOD1"/>
</dbReference>
<keyword evidence="1" id="KW-0732">Signal</keyword>
<dbReference type="GO" id="GO:0003676">
    <property type="term" value="F:nucleic acid binding"/>
    <property type="evidence" value="ECO:0007669"/>
    <property type="project" value="InterPro"/>
</dbReference>
<reference evidence="4" key="2">
    <citation type="submission" date="2025-09" db="UniProtKB">
        <authorList>
            <consortium name="Ensembl"/>
        </authorList>
    </citation>
    <scope>IDENTIFICATION</scope>
</reference>
<dbReference type="InterPro" id="IPR020821">
    <property type="entry name" value="ENPP1-3/EXOG-like_nuc-like"/>
</dbReference>
<protein>
    <submittedName>
        <fullName evidence="4">Uncharacterized protein</fullName>
    </submittedName>
</protein>
<dbReference type="SMART" id="SM00477">
    <property type="entry name" value="NUC"/>
    <property type="match status" value="1"/>
</dbReference>
<dbReference type="GO" id="GO:0046872">
    <property type="term" value="F:metal ion binding"/>
    <property type="evidence" value="ECO:0007669"/>
    <property type="project" value="InterPro"/>
</dbReference>
<dbReference type="AlphaFoldDB" id="A0A3B3U4I5"/>
<keyword evidence="5" id="KW-1185">Reference proteome</keyword>
<dbReference type="Pfam" id="PF01223">
    <property type="entry name" value="Endonuclease_NS"/>
    <property type="match status" value="1"/>
</dbReference>
<dbReference type="PANTHER" id="PTHR21472">
    <property type="entry name" value="ENDONUCLEASE DOMAIN-CONTAINING 1 PROTEIN ENDOD1"/>
    <property type="match status" value="1"/>
</dbReference>
<dbReference type="GeneTree" id="ENSGT01030000234592"/>
<sequence>MKSLMTLAALVLSSVIPVEAEVVNSLSDCSEFFLHQIPPDIPGITEKGNILEKRRYKPICQTFKNSRTFMTLYDTVNKIPVFSASKYRGHSAGITKSFWMIEPQAGTKDYVNYQGFDKGQLWPISYGLNDIDKKSSLTLTNVVPQEATFLKGSWNRMEKCVRCVLNEYCINGNNDTKVFIITGANPSRKKFLNNKINIPSKLWSAFCCYSRSQKQWLASAHWGMNEKHKSTLIDILNNMPFFLLFKKNVSLFNIMPHSNVLISCRNPT</sequence>
<feature type="domain" description="ENPP1-3/EXOG-like endonuclease/phosphodiesterase" evidence="2">
    <location>
        <begin position="66"/>
        <end position="251"/>
    </location>
</feature>
<dbReference type="InterPro" id="IPR044925">
    <property type="entry name" value="His-Me_finger_sf"/>
</dbReference>
<dbReference type="SUPFAM" id="SSF54060">
    <property type="entry name" value="His-Me finger endonucleases"/>
    <property type="match status" value="1"/>
</dbReference>